<dbReference type="PANTHER" id="PTHR24305">
    <property type="entry name" value="CYTOCHROME P450"/>
    <property type="match status" value="1"/>
</dbReference>
<gene>
    <name evidence="9" type="ORF">PDIGIT_LOCUS422</name>
</gene>
<name>A0A9W4U491_9PLEO</name>
<evidence type="ECO:0000256" key="5">
    <source>
        <dbReference type="ARBA" id="ARBA00023004"/>
    </source>
</evidence>
<evidence type="ECO:0000256" key="4">
    <source>
        <dbReference type="ARBA" id="ARBA00022723"/>
    </source>
</evidence>
<dbReference type="InterPro" id="IPR050121">
    <property type="entry name" value="Cytochrome_P450_monoxygenase"/>
</dbReference>
<dbReference type="InterPro" id="IPR002401">
    <property type="entry name" value="Cyt_P450_E_grp-I"/>
</dbReference>
<comment type="similarity">
    <text evidence="2 7">Belongs to the cytochrome P450 family.</text>
</comment>
<dbReference type="GO" id="GO:0020037">
    <property type="term" value="F:heme binding"/>
    <property type="evidence" value="ECO:0007669"/>
    <property type="project" value="InterPro"/>
</dbReference>
<accession>A0A9W4U491</accession>
<evidence type="ECO:0000256" key="8">
    <source>
        <dbReference type="SAM" id="Phobius"/>
    </source>
</evidence>
<keyword evidence="4 6" id="KW-0479">Metal-binding</keyword>
<sequence>MFLSSFDTISLRDQVIFWESDSNRSWLLPGIFLASLYAILRCTYLLWFHPLSRFPGPRLAAISNTWYAYAWLSGKYPFITAKAFEKYGDVVRIAPNEVIFITPQAYHDIYSTPKPGRPVFLKSDMHDEGKIHTSVFSERDPEKHRAIRRVLDGAFKVGMLKQYQPYIDQHLAKFANKVEGFQKGFNLTEWLEWLYLDIGGSVTFNHDYDCMVEGRDDPLLETMSDVGWWMTVRFVMLRFPLFYPLHVFLLPIKALLSYRNILRSTDLAITRRLERSKELQDRDYLSVALDDEQFSQSRDFLTKNASIFVFGHVESSAVITAAFYFLMNNPVSFQRLTREIRSEFSSSDSITDEALRQFPWLDAVINETMRLHTNVPYGLPRISPGASVDGDYISKGCVVSSSAFATTHSSRYFAKPWEYRPERWLPSTHEYYEEVFSSDDRKAFRPFGLGARKCIGQSVAMLMMRMVLAKLCFEFDLEMTNKGEVEWNRDLRLFSLWRKPTVRARFHRITQR</sequence>
<reference evidence="9" key="1">
    <citation type="submission" date="2023-01" db="EMBL/GenBank/DDBJ databases">
        <authorList>
            <person name="Van Ghelder C."/>
            <person name="Rancurel C."/>
        </authorList>
    </citation>
    <scope>NUCLEOTIDE SEQUENCE</scope>
    <source>
        <strain evidence="9">CNCM I-4278</strain>
    </source>
</reference>
<keyword evidence="8" id="KW-0472">Membrane</keyword>
<dbReference type="PANTHER" id="PTHR24305:SF210">
    <property type="entry name" value="CYTOCHROME P450 MONOOXYGENASE ASQL-RELATED"/>
    <property type="match status" value="1"/>
</dbReference>
<keyword evidence="3 6" id="KW-0349">Heme</keyword>
<evidence type="ECO:0000256" key="3">
    <source>
        <dbReference type="ARBA" id="ARBA00022617"/>
    </source>
</evidence>
<dbReference type="Proteomes" id="UP001152607">
    <property type="component" value="Unassembled WGS sequence"/>
</dbReference>
<evidence type="ECO:0000256" key="6">
    <source>
        <dbReference type="PIRSR" id="PIRSR602401-1"/>
    </source>
</evidence>
<dbReference type="InterPro" id="IPR001128">
    <property type="entry name" value="Cyt_P450"/>
</dbReference>
<evidence type="ECO:0000313" key="10">
    <source>
        <dbReference type="Proteomes" id="UP001152607"/>
    </source>
</evidence>
<feature type="binding site" description="axial binding residue" evidence="6">
    <location>
        <position position="454"/>
    </location>
    <ligand>
        <name>heme</name>
        <dbReference type="ChEBI" id="CHEBI:30413"/>
    </ligand>
    <ligandPart>
        <name>Fe</name>
        <dbReference type="ChEBI" id="CHEBI:18248"/>
    </ligandPart>
</feature>
<feature type="transmembrane region" description="Helical" evidence="8">
    <location>
        <begin position="26"/>
        <end position="48"/>
    </location>
</feature>
<feature type="transmembrane region" description="Helical" evidence="8">
    <location>
        <begin position="239"/>
        <end position="258"/>
    </location>
</feature>
<dbReference type="SUPFAM" id="SSF48264">
    <property type="entry name" value="Cytochrome P450"/>
    <property type="match status" value="1"/>
</dbReference>
<evidence type="ECO:0008006" key="11">
    <source>
        <dbReference type="Google" id="ProtNLM"/>
    </source>
</evidence>
<dbReference type="InterPro" id="IPR036396">
    <property type="entry name" value="Cyt_P450_sf"/>
</dbReference>
<evidence type="ECO:0000313" key="9">
    <source>
        <dbReference type="EMBL" id="CAI6236601.1"/>
    </source>
</evidence>
<keyword evidence="7" id="KW-0560">Oxidoreductase</keyword>
<comment type="cofactor">
    <cofactor evidence="1 6">
        <name>heme</name>
        <dbReference type="ChEBI" id="CHEBI:30413"/>
    </cofactor>
</comment>
<dbReference type="EMBL" id="CAOQHR010000001">
    <property type="protein sequence ID" value="CAI6236601.1"/>
    <property type="molecule type" value="Genomic_DNA"/>
</dbReference>
<comment type="caution">
    <text evidence="9">The sequence shown here is derived from an EMBL/GenBank/DDBJ whole genome shotgun (WGS) entry which is preliminary data.</text>
</comment>
<keyword evidence="10" id="KW-1185">Reference proteome</keyword>
<organism evidence="9 10">
    <name type="scientific">Periconia digitata</name>
    <dbReference type="NCBI Taxonomy" id="1303443"/>
    <lineage>
        <taxon>Eukaryota</taxon>
        <taxon>Fungi</taxon>
        <taxon>Dikarya</taxon>
        <taxon>Ascomycota</taxon>
        <taxon>Pezizomycotina</taxon>
        <taxon>Dothideomycetes</taxon>
        <taxon>Pleosporomycetidae</taxon>
        <taxon>Pleosporales</taxon>
        <taxon>Massarineae</taxon>
        <taxon>Periconiaceae</taxon>
        <taxon>Periconia</taxon>
    </lineage>
</organism>
<proteinExistence type="inferred from homology"/>
<dbReference type="OrthoDB" id="1470350at2759"/>
<dbReference type="PROSITE" id="PS00086">
    <property type="entry name" value="CYTOCHROME_P450"/>
    <property type="match status" value="1"/>
</dbReference>
<dbReference type="PRINTS" id="PR00463">
    <property type="entry name" value="EP450I"/>
</dbReference>
<dbReference type="InterPro" id="IPR017972">
    <property type="entry name" value="Cyt_P450_CS"/>
</dbReference>
<evidence type="ECO:0000256" key="7">
    <source>
        <dbReference type="RuleBase" id="RU000461"/>
    </source>
</evidence>
<evidence type="ECO:0000256" key="1">
    <source>
        <dbReference type="ARBA" id="ARBA00001971"/>
    </source>
</evidence>
<dbReference type="Gene3D" id="1.10.630.10">
    <property type="entry name" value="Cytochrome P450"/>
    <property type="match status" value="1"/>
</dbReference>
<feature type="transmembrane region" description="Helical" evidence="8">
    <location>
        <begin position="305"/>
        <end position="326"/>
    </location>
</feature>
<dbReference type="AlphaFoldDB" id="A0A9W4U491"/>
<keyword evidence="8" id="KW-0812">Transmembrane</keyword>
<dbReference type="GO" id="GO:0004497">
    <property type="term" value="F:monooxygenase activity"/>
    <property type="evidence" value="ECO:0007669"/>
    <property type="project" value="UniProtKB-KW"/>
</dbReference>
<keyword evidence="5 6" id="KW-0408">Iron</keyword>
<evidence type="ECO:0000256" key="2">
    <source>
        <dbReference type="ARBA" id="ARBA00010617"/>
    </source>
</evidence>
<dbReference type="PRINTS" id="PR00385">
    <property type="entry name" value="P450"/>
</dbReference>
<dbReference type="Pfam" id="PF00067">
    <property type="entry name" value="p450"/>
    <property type="match status" value="1"/>
</dbReference>
<keyword evidence="7" id="KW-0503">Monooxygenase</keyword>
<keyword evidence="8" id="KW-1133">Transmembrane helix</keyword>
<protein>
    <recommendedName>
        <fullName evidence="11">Cytochrome P450</fullName>
    </recommendedName>
</protein>
<dbReference type="GO" id="GO:0016705">
    <property type="term" value="F:oxidoreductase activity, acting on paired donors, with incorporation or reduction of molecular oxygen"/>
    <property type="evidence" value="ECO:0007669"/>
    <property type="project" value="InterPro"/>
</dbReference>
<dbReference type="GO" id="GO:0005506">
    <property type="term" value="F:iron ion binding"/>
    <property type="evidence" value="ECO:0007669"/>
    <property type="project" value="InterPro"/>
</dbReference>